<gene>
    <name evidence="1" type="ORF">S01H4_03840</name>
</gene>
<proteinExistence type="predicted"/>
<evidence type="ECO:0000313" key="1">
    <source>
        <dbReference type="EMBL" id="GAG59814.1"/>
    </source>
</evidence>
<protein>
    <submittedName>
        <fullName evidence="1">Uncharacterized protein</fullName>
    </submittedName>
</protein>
<accession>X0YTB3</accession>
<reference evidence="1" key="1">
    <citation type="journal article" date="2014" name="Front. Microbiol.">
        <title>High frequency of phylogenetically diverse reductive dehalogenase-homologous genes in deep subseafloor sedimentary metagenomes.</title>
        <authorList>
            <person name="Kawai M."/>
            <person name="Futagami T."/>
            <person name="Toyoda A."/>
            <person name="Takaki Y."/>
            <person name="Nishi S."/>
            <person name="Hori S."/>
            <person name="Arai W."/>
            <person name="Tsubouchi T."/>
            <person name="Morono Y."/>
            <person name="Uchiyama I."/>
            <person name="Ito T."/>
            <person name="Fujiyama A."/>
            <person name="Inagaki F."/>
            <person name="Takami H."/>
        </authorList>
    </citation>
    <scope>NUCLEOTIDE SEQUENCE</scope>
    <source>
        <strain evidence="1">Expedition CK06-06</strain>
    </source>
</reference>
<name>X0YTB3_9ZZZZ</name>
<dbReference type="EMBL" id="BART01000977">
    <property type="protein sequence ID" value="GAG59814.1"/>
    <property type="molecule type" value="Genomic_DNA"/>
</dbReference>
<dbReference type="AlphaFoldDB" id="X0YTB3"/>
<sequence length="60" mass="7001">MEKYEFTSNESSLLFDFVNQCLSSMQVDPVTGAQVLTDFIRFFLKKSDLDILRSLYIKLD</sequence>
<comment type="caution">
    <text evidence="1">The sequence shown here is derived from an EMBL/GenBank/DDBJ whole genome shotgun (WGS) entry which is preliminary data.</text>
</comment>
<organism evidence="1">
    <name type="scientific">marine sediment metagenome</name>
    <dbReference type="NCBI Taxonomy" id="412755"/>
    <lineage>
        <taxon>unclassified sequences</taxon>
        <taxon>metagenomes</taxon>
        <taxon>ecological metagenomes</taxon>
    </lineage>
</organism>